<organism evidence="5 6">
    <name type="scientific">Rhodovulum sulfidophilum</name>
    <name type="common">Rhodobacter sulfidophilus</name>
    <dbReference type="NCBI Taxonomy" id="35806"/>
    <lineage>
        <taxon>Bacteria</taxon>
        <taxon>Pseudomonadati</taxon>
        <taxon>Pseudomonadota</taxon>
        <taxon>Alphaproteobacteria</taxon>
        <taxon>Rhodobacterales</taxon>
        <taxon>Paracoccaceae</taxon>
        <taxon>Rhodovulum</taxon>
    </lineage>
</organism>
<keyword evidence="2" id="KW-0560">Oxidoreductase</keyword>
<accession>A0A0D6AZA5</accession>
<dbReference type="Proteomes" id="UP000064912">
    <property type="component" value="Chromosome"/>
</dbReference>
<dbReference type="PROSITE" id="PS00671">
    <property type="entry name" value="D_2_HYDROXYACID_DH_3"/>
    <property type="match status" value="1"/>
</dbReference>
<reference evidence="5 6" key="1">
    <citation type="submission" date="2015-02" db="EMBL/GenBank/DDBJ databases">
        <title>Genome sequene of Rhodovulum sulfidophilum DSM 2351.</title>
        <authorList>
            <person name="Nagao N."/>
        </authorList>
    </citation>
    <scope>NUCLEOTIDE SEQUENCE [LARGE SCALE GENOMIC DNA]</scope>
    <source>
        <strain evidence="5 6">DSM 2351</strain>
    </source>
</reference>
<dbReference type="EMBL" id="AP014800">
    <property type="protein sequence ID" value="BAQ68106.1"/>
    <property type="molecule type" value="Genomic_DNA"/>
</dbReference>
<dbReference type="InterPro" id="IPR029752">
    <property type="entry name" value="D-isomer_DH_CS1"/>
</dbReference>
<comment type="similarity">
    <text evidence="1">Belongs to the D-isomer specific 2-hydroxyacid dehydrogenase family.</text>
</comment>
<dbReference type="AlphaFoldDB" id="A0A0D6AZA5"/>
<sequence>MVRILFSAPPGLWAEYRAPLARALDEAGIKAEVVTGTGDPAAIDYVVFAPRGGLSDFTPFTGAKAVLSLWAGVETVVGNPTLTQPLCRMVDAGLEEGMVEWVTGHVLRHHLGFDRYICATEPHWDQRVPPLARDRTVAVLGLGALGRACAEALAALRFRVLGWSRAPRAVPGIDCRHGAEGLRPVLEQAGIVVLLLPRTPETEGLIDSERLSWLPEGAVLLNPGRGALIDEAAVLTALDAGRLGHATLDVFRTEPLPPDHPFWRHPQVTVTPHVASETRPASAARVIAENVRRAEAGEPLLFRVDRARGY</sequence>
<dbReference type="PATRIC" id="fig|35806.4.peg.959"/>
<dbReference type="KEGG" id="rsu:NHU_00940"/>
<dbReference type="SUPFAM" id="SSF51735">
    <property type="entry name" value="NAD(P)-binding Rossmann-fold domains"/>
    <property type="match status" value="1"/>
</dbReference>
<evidence type="ECO:0000256" key="2">
    <source>
        <dbReference type="ARBA" id="ARBA00023002"/>
    </source>
</evidence>
<dbReference type="CDD" id="cd12164">
    <property type="entry name" value="GDH_like_2"/>
    <property type="match status" value="1"/>
</dbReference>
<dbReference type="PANTHER" id="PTHR43333">
    <property type="entry name" value="2-HACID_DH_C DOMAIN-CONTAINING PROTEIN"/>
    <property type="match status" value="1"/>
</dbReference>
<evidence type="ECO:0000313" key="6">
    <source>
        <dbReference type="Proteomes" id="UP000064912"/>
    </source>
</evidence>
<dbReference type="GO" id="GO:0016616">
    <property type="term" value="F:oxidoreductase activity, acting on the CH-OH group of donors, NAD or NADP as acceptor"/>
    <property type="evidence" value="ECO:0007669"/>
    <property type="project" value="UniProtKB-ARBA"/>
</dbReference>
<dbReference type="Gene3D" id="3.40.50.720">
    <property type="entry name" value="NAD(P)-binding Rossmann-like Domain"/>
    <property type="match status" value="2"/>
</dbReference>
<keyword evidence="3" id="KW-0520">NAD</keyword>
<dbReference type="Pfam" id="PF02826">
    <property type="entry name" value="2-Hacid_dh_C"/>
    <property type="match status" value="1"/>
</dbReference>
<gene>
    <name evidence="5" type="primary">ycdW</name>
    <name evidence="5" type="ORF">NHU_00940</name>
</gene>
<dbReference type="eggNOG" id="COG0111">
    <property type="taxonomic scope" value="Bacteria"/>
</dbReference>
<proteinExistence type="inferred from homology"/>
<name>A0A0D6AZA5_RHOSU</name>
<dbReference type="GO" id="GO:0051287">
    <property type="term" value="F:NAD binding"/>
    <property type="evidence" value="ECO:0007669"/>
    <property type="project" value="InterPro"/>
</dbReference>
<dbReference type="InterPro" id="IPR029753">
    <property type="entry name" value="D-isomer_DH_CS"/>
</dbReference>
<dbReference type="InterPro" id="IPR036291">
    <property type="entry name" value="NAD(P)-bd_dom_sf"/>
</dbReference>
<feature type="domain" description="D-isomer specific 2-hydroxyacid dehydrogenase NAD-binding" evidence="4">
    <location>
        <begin position="123"/>
        <end position="275"/>
    </location>
</feature>
<evidence type="ECO:0000256" key="1">
    <source>
        <dbReference type="ARBA" id="ARBA00005854"/>
    </source>
</evidence>
<protein>
    <submittedName>
        <fullName evidence="5">2-ketoacid reductase</fullName>
    </submittedName>
</protein>
<dbReference type="InterPro" id="IPR006140">
    <property type="entry name" value="D-isomer_DH_NAD-bd"/>
</dbReference>
<evidence type="ECO:0000313" key="5">
    <source>
        <dbReference type="EMBL" id="BAQ68106.1"/>
    </source>
</evidence>
<evidence type="ECO:0000256" key="3">
    <source>
        <dbReference type="ARBA" id="ARBA00023027"/>
    </source>
</evidence>
<dbReference type="PROSITE" id="PS00065">
    <property type="entry name" value="D_2_HYDROXYACID_DH_1"/>
    <property type="match status" value="1"/>
</dbReference>
<evidence type="ECO:0000259" key="4">
    <source>
        <dbReference type="Pfam" id="PF02826"/>
    </source>
</evidence>
<dbReference type="PANTHER" id="PTHR43333:SF1">
    <property type="entry name" value="D-ISOMER SPECIFIC 2-HYDROXYACID DEHYDROGENASE NAD-BINDING DOMAIN-CONTAINING PROTEIN"/>
    <property type="match status" value="1"/>
</dbReference>